<evidence type="ECO:0000256" key="12">
    <source>
        <dbReference type="ARBA" id="ARBA00044912"/>
    </source>
</evidence>
<evidence type="ECO:0000256" key="18">
    <source>
        <dbReference type="ARBA" id="ARBA00046376"/>
    </source>
</evidence>
<evidence type="ECO:0000256" key="7">
    <source>
        <dbReference type="ARBA" id="ARBA00044893"/>
    </source>
</evidence>
<evidence type="ECO:0000256" key="20">
    <source>
        <dbReference type="SAM" id="Phobius"/>
    </source>
</evidence>
<dbReference type="Gene3D" id="1.20.1250.20">
    <property type="entry name" value="MFS general substrate transporter like domains"/>
    <property type="match status" value="2"/>
</dbReference>
<comment type="catalytic activity">
    <reaction evidence="3">
        <text>L-histidyl-glycine(out) = L-histidyl-glycine(in)</text>
        <dbReference type="Rhea" id="RHEA:79395"/>
        <dbReference type="ChEBI" id="CHEBI:229957"/>
    </reaction>
</comment>
<protein>
    <recommendedName>
        <fullName evidence="15">Lysosomal dipeptide transporter MFSD1</fullName>
    </recommendedName>
    <alternativeName>
        <fullName evidence="16">Major facilitator superfamily domain-containing protein 1</fullName>
    </alternativeName>
</protein>
<feature type="region of interest" description="Disordered" evidence="19">
    <location>
        <begin position="443"/>
        <end position="484"/>
    </location>
</feature>
<comment type="catalytic activity">
    <reaction evidence="12">
        <text>L-histidyl-L-alpha-amino acid(out) = L-histidyl-L-alpha-amino acid(in)</text>
        <dbReference type="Rhea" id="RHEA:79379"/>
        <dbReference type="ChEBI" id="CHEBI:229964"/>
    </reaction>
</comment>
<comment type="catalytic activity">
    <reaction evidence="5">
        <text>L-alpha-aminoacyl-L-histidine(out) = L-alpha-aminoacyl-L-histidine(in)</text>
        <dbReference type="Rhea" id="RHEA:79375"/>
        <dbReference type="ChEBI" id="CHEBI:229967"/>
    </reaction>
</comment>
<comment type="subunit">
    <text evidence="18">Homodimer. Interacts with lysosomal protein GLMP (via lumenal domain); the interaction starts while both proteins are still in the endoplasmic reticulum and is required for stabilization of MFSD1 in lysosomes but has no direct effect on its targeting to lysosomes or transporter activity.</text>
</comment>
<comment type="catalytic activity">
    <reaction evidence="13">
        <text>L-alanyl-L-lysine(out) = L-alanyl-L-lysine(in)</text>
        <dbReference type="Rhea" id="RHEA:79415"/>
        <dbReference type="ChEBI" id="CHEBI:192470"/>
    </reaction>
</comment>
<dbReference type="Pfam" id="PF07690">
    <property type="entry name" value="MFS_1"/>
    <property type="match status" value="1"/>
</dbReference>
<feature type="compositionally biased region" description="Polar residues" evidence="19">
    <location>
        <begin position="468"/>
        <end position="484"/>
    </location>
</feature>
<evidence type="ECO:0000256" key="17">
    <source>
        <dbReference type="ARBA" id="ARBA00045709"/>
    </source>
</evidence>
<reference evidence="23 24" key="1">
    <citation type="journal article" date="2016" name="Nat. Commun.">
        <title>Extremotolerant tardigrade genome and improved radiotolerance of human cultured cells by tardigrade-unique protein.</title>
        <authorList>
            <person name="Hashimoto T."/>
            <person name="Horikawa D.D."/>
            <person name="Saito Y."/>
            <person name="Kuwahara H."/>
            <person name="Kozuka-Hata H."/>
            <person name="Shin-I T."/>
            <person name="Minakuchi Y."/>
            <person name="Ohishi K."/>
            <person name="Motoyama A."/>
            <person name="Aizu T."/>
            <person name="Enomoto A."/>
            <person name="Kondo K."/>
            <person name="Tanaka S."/>
            <person name="Hara Y."/>
            <person name="Koshikawa S."/>
            <person name="Sagara H."/>
            <person name="Miura T."/>
            <person name="Yokobori S."/>
            <person name="Miyagawa K."/>
            <person name="Suzuki Y."/>
            <person name="Kubo T."/>
            <person name="Oyama M."/>
            <person name="Kohara Y."/>
            <person name="Fujiyama A."/>
            <person name="Arakawa K."/>
            <person name="Katayama T."/>
            <person name="Toyoda A."/>
            <person name="Kunieda T."/>
        </authorList>
    </citation>
    <scope>NUCLEOTIDE SEQUENCE [LARGE SCALE GENOMIC DNA]</scope>
    <source>
        <strain evidence="23 24">YOKOZUNA-1</strain>
    </source>
</reference>
<feature type="compositionally biased region" description="Basic and acidic residues" evidence="19">
    <location>
        <begin position="448"/>
        <end position="467"/>
    </location>
</feature>
<comment type="function">
    <text evidence="17">Lysosomal dipeptide uniporter that selectively exports lysine, arginine or histidine-containing dipeptides with a net positive charge from the lysosome lumen into the cytosol. Could play a role in a specific type of protein O-glycosylation indirectly regulating macrophages migration and tissue invasion. Also essential for liver homeostasis.</text>
</comment>
<evidence type="ECO:0000313" key="23">
    <source>
        <dbReference type="EMBL" id="GAU91827.1"/>
    </source>
</evidence>
<dbReference type="InterPro" id="IPR036259">
    <property type="entry name" value="MFS_trans_sf"/>
</dbReference>
<evidence type="ECO:0000256" key="11">
    <source>
        <dbReference type="ARBA" id="ARBA00044903"/>
    </source>
</evidence>
<evidence type="ECO:0000256" key="3">
    <source>
        <dbReference type="ARBA" id="ARBA00044878"/>
    </source>
</evidence>
<feature type="signal peptide" evidence="21">
    <location>
        <begin position="1"/>
        <end position="19"/>
    </location>
</feature>
<evidence type="ECO:0000256" key="16">
    <source>
        <dbReference type="ARBA" id="ARBA00045018"/>
    </source>
</evidence>
<dbReference type="STRING" id="947166.A0A1D1UX36"/>
<evidence type="ECO:0000256" key="2">
    <source>
        <dbReference type="ARBA" id="ARBA00044876"/>
    </source>
</evidence>
<feature type="region of interest" description="Disordered" evidence="19">
    <location>
        <begin position="34"/>
        <end position="66"/>
    </location>
</feature>
<dbReference type="PANTHER" id="PTHR23512:SF12">
    <property type="entry name" value="TRANSPORTER, PUTATIVE (AFU_ORTHOLOGUE AFUA_4G00260)-RELATED"/>
    <property type="match status" value="1"/>
</dbReference>
<comment type="catalytic activity">
    <reaction evidence="8">
        <text>L-aspartyl-L-lysine(out) = L-aspartyl-L-lysine(in)</text>
        <dbReference type="Rhea" id="RHEA:79411"/>
        <dbReference type="ChEBI" id="CHEBI:229953"/>
    </reaction>
</comment>
<feature type="transmembrane region" description="Helical" evidence="20">
    <location>
        <begin position="341"/>
        <end position="360"/>
    </location>
</feature>
<evidence type="ECO:0000256" key="19">
    <source>
        <dbReference type="SAM" id="MobiDB-lite"/>
    </source>
</evidence>
<gene>
    <name evidence="23" type="primary">RvY_04008-1</name>
    <name evidence="23" type="synonym">RvY_04008.1</name>
    <name evidence="23" type="ORF">RvY_04008</name>
</gene>
<evidence type="ECO:0000256" key="6">
    <source>
        <dbReference type="ARBA" id="ARBA00044891"/>
    </source>
</evidence>
<comment type="catalytic activity">
    <reaction evidence="2">
        <text>L-lysyl-L-alanine(out) = L-lysyl-L-alanine(in)</text>
        <dbReference type="Rhea" id="RHEA:79399"/>
        <dbReference type="ChEBI" id="CHEBI:229954"/>
    </reaction>
</comment>
<keyword evidence="21" id="KW-0732">Signal</keyword>
<dbReference type="Proteomes" id="UP000186922">
    <property type="component" value="Unassembled WGS sequence"/>
</dbReference>
<accession>A0A1D1UX36</accession>
<evidence type="ECO:0000256" key="14">
    <source>
        <dbReference type="ARBA" id="ARBA00044924"/>
    </source>
</evidence>
<comment type="catalytic activity">
    <reaction evidence="9">
        <text>L-arginyl-L-alpha-amino acid(out) = L-arginyl-L-alpha-amino acid(in)</text>
        <dbReference type="Rhea" id="RHEA:79371"/>
        <dbReference type="ChEBI" id="CHEBI:84315"/>
    </reaction>
</comment>
<keyword evidence="20" id="KW-1133">Transmembrane helix</keyword>
<keyword evidence="20" id="KW-0472">Membrane</keyword>
<evidence type="ECO:0000256" key="21">
    <source>
        <dbReference type="SAM" id="SignalP"/>
    </source>
</evidence>
<dbReference type="AlphaFoldDB" id="A0A1D1UX36"/>
<comment type="catalytic activity">
    <reaction evidence="6">
        <text>L-lysyl-L-alpha-amino acid(out) = L-lysyl-L-alpha-amino acid(in)</text>
        <dbReference type="Rhea" id="RHEA:79387"/>
        <dbReference type="ChEBI" id="CHEBI:229965"/>
    </reaction>
</comment>
<keyword evidence="20" id="KW-0812">Transmembrane</keyword>
<feature type="transmembrane region" description="Helical" evidence="20">
    <location>
        <begin position="289"/>
        <end position="309"/>
    </location>
</feature>
<feature type="transmembrane region" description="Helical" evidence="20">
    <location>
        <begin position="316"/>
        <end position="335"/>
    </location>
</feature>
<feature type="transmembrane region" description="Helical" evidence="20">
    <location>
        <begin position="78"/>
        <end position="97"/>
    </location>
</feature>
<feature type="chain" id="PRO_5008897731" description="Lysosomal dipeptide transporter MFSD1" evidence="21">
    <location>
        <begin position="20"/>
        <end position="484"/>
    </location>
</feature>
<dbReference type="SUPFAM" id="SSF103473">
    <property type="entry name" value="MFS general substrate transporter"/>
    <property type="match status" value="1"/>
</dbReference>
<sequence>MANRRQWIVLACSCLCAFSGNFFSEITTPLSRRLQGDSPACRNSGSSTSATTSTTSSSSEEKPPDHCLDLSSTEYNSLSAAFTYATGFLAVYSALAIKQYGQKWMIWSAAPLTVIGSFFFVGGSYLEDTTAAFSLLIIGRILYGAGNGLRSTVCGHRVNSLWKDSTLLKGLYILLARLGSACAYLLNGATLDAIGMSNAIWISVALTIAAALAALIQGRIDSNEDKDGSESTLWDSTKKGYHQFRKHVESMYWWFAVAYFLVHVIISTFTSNAPTLLRGKGSYTEMEALYIISLVYDLSIFIPLIGFTVDKTGRRDYWMTLGTVFILTAFAAYLASDSFNSIIMTVLIGIGYAIFSPISSASTSIVAPEHTRGVADAILKFLRYIGAGTFSLIAGGILDKTKEDTSDKEVWRYLIILLLVMAVIATVTSLGMIWGNRQTKEQPLNITEDERRKKAHEKDGESDERSHMASSSFGASNKYSSLAS</sequence>
<evidence type="ECO:0000259" key="22">
    <source>
        <dbReference type="PROSITE" id="PS50850"/>
    </source>
</evidence>
<dbReference type="GO" id="GO:0022857">
    <property type="term" value="F:transmembrane transporter activity"/>
    <property type="evidence" value="ECO:0007669"/>
    <property type="project" value="InterPro"/>
</dbReference>
<feature type="transmembrane region" description="Helical" evidence="20">
    <location>
        <begin position="381"/>
        <end position="398"/>
    </location>
</feature>
<comment type="catalytic activity">
    <reaction evidence="4">
        <text>L-alpha-aminoacyl-L-arginine(out) = L-alpha-aminoacyl-L-arginine(in)</text>
        <dbReference type="Rhea" id="RHEA:79367"/>
        <dbReference type="ChEBI" id="CHEBI:229968"/>
    </reaction>
</comment>
<evidence type="ECO:0000256" key="4">
    <source>
        <dbReference type="ARBA" id="ARBA00044881"/>
    </source>
</evidence>
<dbReference type="EMBL" id="BDGG01000002">
    <property type="protein sequence ID" value="GAU91827.1"/>
    <property type="molecule type" value="Genomic_DNA"/>
</dbReference>
<comment type="catalytic activity">
    <reaction evidence="14">
        <text>L-lysyl-glycine(out) = L-lysyl-glycine(in)</text>
        <dbReference type="Rhea" id="RHEA:79407"/>
        <dbReference type="ChEBI" id="CHEBI:191202"/>
    </reaction>
</comment>
<organism evidence="23 24">
    <name type="scientific">Ramazzottius varieornatus</name>
    <name type="common">Water bear</name>
    <name type="synonym">Tardigrade</name>
    <dbReference type="NCBI Taxonomy" id="947166"/>
    <lineage>
        <taxon>Eukaryota</taxon>
        <taxon>Metazoa</taxon>
        <taxon>Ecdysozoa</taxon>
        <taxon>Tardigrada</taxon>
        <taxon>Eutardigrada</taxon>
        <taxon>Parachela</taxon>
        <taxon>Hypsibioidea</taxon>
        <taxon>Ramazzottiidae</taxon>
        <taxon>Ramazzottius</taxon>
    </lineage>
</organism>
<evidence type="ECO:0000256" key="1">
    <source>
        <dbReference type="ARBA" id="ARBA00004141"/>
    </source>
</evidence>
<dbReference type="PANTHER" id="PTHR23512">
    <property type="entry name" value="MAJOR FACILITATOR SUPERFAMILY DOMAIN-CONTAINING PROTEIN 1"/>
    <property type="match status" value="1"/>
</dbReference>
<dbReference type="GO" id="GO:0016020">
    <property type="term" value="C:membrane"/>
    <property type="evidence" value="ECO:0007669"/>
    <property type="project" value="UniProtKB-SubCell"/>
</dbReference>
<feature type="transmembrane region" description="Helical" evidence="20">
    <location>
        <begin position="199"/>
        <end position="216"/>
    </location>
</feature>
<dbReference type="OrthoDB" id="424834at2759"/>
<evidence type="ECO:0000256" key="13">
    <source>
        <dbReference type="ARBA" id="ARBA00044919"/>
    </source>
</evidence>
<dbReference type="PROSITE" id="PS50850">
    <property type="entry name" value="MFS"/>
    <property type="match status" value="1"/>
</dbReference>
<feature type="transmembrane region" description="Helical" evidence="20">
    <location>
        <begin position="104"/>
        <end position="125"/>
    </location>
</feature>
<name>A0A1D1UX36_RAMVA</name>
<feature type="domain" description="Major facilitator superfamily (MFS) profile" evidence="22">
    <location>
        <begin position="251"/>
        <end position="484"/>
    </location>
</feature>
<comment type="catalytic activity">
    <reaction evidence="10">
        <text>L-lysyl-L-lysine(out) = L-lysyl-L-lysine(in)</text>
        <dbReference type="Rhea" id="RHEA:79403"/>
        <dbReference type="ChEBI" id="CHEBI:229956"/>
    </reaction>
</comment>
<evidence type="ECO:0000256" key="8">
    <source>
        <dbReference type="ARBA" id="ARBA00044898"/>
    </source>
</evidence>
<comment type="subcellular location">
    <subcellularLocation>
        <location evidence="1">Membrane</location>
        <topology evidence="1">Multi-pass membrane protein</topology>
    </subcellularLocation>
</comment>
<proteinExistence type="predicted"/>
<feature type="transmembrane region" description="Helical" evidence="20">
    <location>
        <begin position="251"/>
        <end position="269"/>
    </location>
</feature>
<feature type="compositionally biased region" description="Low complexity" evidence="19">
    <location>
        <begin position="44"/>
        <end position="58"/>
    </location>
</feature>
<comment type="caution">
    <text evidence="23">The sequence shown here is derived from an EMBL/GenBank/DDBJ whole genome shotgun (WGS) entry which is preliminary data.</text>
</comment>
<evidence type="ECO:0000256" key="9">
    <source>
        <dbReference type="ARBA" id="ARBA00044899"/>
    </source>
</evidence>
<keyword evidence="24" id="KW-1185">Reference proteome</keyword>
<evidence type="ECO:0000256" key="15">
    <source>
        <dbReference type="ARBA" id="ARBA00044985"/>
    </source>
</evidence>
<dbReference type="InterPro" id="IPR020846">
    <property type="entry name" value="MFS_dom"/>
</dbReference>
<evidence type="ECO:0000256" key="10">
    <source>
        <dbReference type="ARBA" id="ARBA00044900"/>
    </source>
</evidence>
<dbReference type="InterPro" id="IPR011701">
    <property type="entry name" value="MFS"/>
</dbReference>
<dbReference type="InterPro" id="IPR052187">
    <property type="entry name" value="MFSD1"/>
</dbReference>
<evidence type="ECO:0000313" key="24">
    <source>
        <dbReference type="Proteomes" id="UP000186922"/>
    </source>
</evidence>
<comment type="catalytic activity">
    <reaction evidence="11">
        <text>L-arginyl-glycine(out) = L-arginyl-glycine(in)</text>
        <dbReference type="Rhea" id="RHEA:79391"/>
        <dbReference type="ChEBI" id="CHEBI:229955"/>
    </reaction>
</comment>
<evidence type="ECO:0000256" key="5">
    <source>
        <dbReference type="ARBA" id="ARBA00044884"/>
    </source>
</evidence>
<feature type="transmembrane region" description="Helical" evidence="20">
    <location>
        <begin position="410"/>
        <end position="434"/>
    </location>
</feature>
<comment type="catalytic activity">
    <reaction evidence="7">
        <text>L-alpha-aminoacyl-L-lysine(out) = L-alpha-aminoacyl-L-lysine(in)</text>
        <dbReference type="Rhea" id="RHEA:79383"/>
        <dbReference type="ChEBI" id="CHEBI:229966"/>
    </reaction>
</comment>